<feature type="region of interest" description="Disordered" evidence="8">
    <location>
        <begin position="94"/>
        <end position="440"/>
    </location>
</feature>
<evidence type="ECO:0000256" key="2">
    <source>
        <dbReference type="ARBA" id="ARBA00022723"/>
    </source>
</evidence>
<feature type="compositionally biased region" description="Low complexity" evidence="8">
    <location>
        <begin position="1351"/>
        <end position="1361"/>
    </location>
</feature>
<evidence type="ECO:0000313" key="11">
    <source>
        <dbReference type="Proteomes" id="UP000027361"/>
    </source>
</evidence>
<keyword evidence="4 7" id="KW-0863">Zinc-finger</keyword>
<dbReference type="Gene3D" id="3.30.160.60">
    <property type="entry name" value="Classic Zinc Finger"/>
    <property type="match status" value="1"/>
</dbReference>
<comment type="caution">
    <text evidence="10">The sequence shown here is derived from an EMBL/GenBank/DDBJ whole genome shotgun (WGS) entry which is preliminary data.</text>
</comment>
<dbReference type="Pfam" id="PF00096">
    <property type="entry name" value="zf-C2H2"/>
    <property type="match status" value="2"/>
</dbReference>
<dbReference type="RefSeq" id="XP_013241284.1">
    <property type="nucleotide sequence ID" value="XM_013385830.1"/>
</dbReference>
<keyword evidence="5" id="KW-0862">Zinc</keyword>
<name>A0A066VND5_TILAU</name>
<feature type="compositionally biased region" description="Low complexity" evidence="8">
    <location>
        <begin position="397"/>
        <end position="407"/>
    </location>
</feature>
<dbReference type="InterPro" id="IPR007219">
    <property type="entry name" value="XnlR_reg_dom"/>
</dbReference>
<keyword evidence="3" id="KW-0677">Repeat</keyword>
<feature type="compositionally biased region" description="Basic residues" evidence="8">
    <location>
        <begin position="241"/>
        <end position="252"/>
    </location>
</feature>
<feature type="compositionally biased region" description="Basic and acidic residues" evidence="8">
    <location>
        <begin position="20"/>
        <end position="38"/>
    </location>
</feature>
<dbReference type="PANTHER" id="PTHR40626:SF11">
    <property type="entry name" value="ZINC FINGER PROTEIN YPR022C"/>
    <property type="match status" value="1"/>
</dbReference>
<evidence type="ECO:0000313" key="10">
    <source>
        <dbReference type="EMBL" id="KDN40100.1"/>
    </source>
</evidence>
<feature type="compositionally biased region" description="Low complexity" evidence="8">
    <location>
        <begin position="94"/>
        <end position="108"/>
    </location>
</feature>
<dbReference type="InterPro" id="IPR051059">
    <property type="entry name" value="VerF-like"/>
</dbReference>
<evidence type="ECO:0000256" key="6">
    <source>
        <dbReference type="ARBA" id="ARBA00023242"/>
    </source>
</evidence>
<dbReference type="InParanoid" id="A0A066VND5"/>
<dbReference type="Pfam" id="PF04082">
    <property type="entry name" value="Fungal_trans"/>
    <property type="match status" value="1"/>
</dbReference>
<dbReference type="Proteomes" id="UP000027361">
    <property type="component" value="Unassembled WGS sequence"/>
</dbReference>
<comment type="subcellular location">
    <subcellularLocation>
        <location evidence="1">Nucleus</location>
    </subcellularLocation>
</comment>
<dbReference type="GO" id="GO:0000981">
    <property type="term" value="F:DNA-binding transcription factor activity, RNA polymerase II-specific"/>
    <property type="evidence" value="ECO:0007669"/>
    <property type="project" value="InterPro"/>
</dbReference>
<dbReference type="OMA" id="LNHNPKQ"/>
<evidence type="ECO:0000256" key="3">
    <source>
        <dbReference type="ARBA" id="ARBA00022737"/>
    </source>
</evidence>
<dbReference type="PROSITE" id="PS50157">
    <property type="entry name" value="ZINC_FINGER_C2H2_2"/>
    <property type="match status" value="2"/>
</dbReference>
<dbReference type="GO" id="GO:0008270">
    <property type="term" value="F:zinc ion binding"/>
    <property type="evidence" value="ECO:0007669"/>
    <property type="project" value="UniProtKB-KW"/>
</dbReference>
<feature type="region of interest" description="Disordered" evidence="8">
    <location>
        <begin position="590"/>
        <end position="652"/>
    </location>
</feature>
<feature type="domain" description="C2H2-type" evidence="9">
    <location>
        <begin position="26"/>
        <end position="55"/>
    </location>
</feature>
<protein>
    <recommendedName>
        <fullName evidence="9">C2H2-type domain-containing protein</fullName>
    </recommendedName>
</protein>
<keyword evidence="6" id="KW-0539">Nucleus</keyword>
<evidence type="ECO:0000259" key="9">
    <source>
        <dbReference type="PROSITE" id="PS50157"/>
    </source>
</evidence>
<dbReference type="InterPro" id="IPR036236">
    <property type="entry name" value="Znf_C2H2_sf"/>
</dbReference>
<organism evidence="10 11">
    <name type="scientific">Tilletiaria anomala (strain ATCC 24038 / CBS 436.72 / UBC 951)</name>
    <dbReference type="NCBI Taxonomy" id="1037660"/>
    <lineage>
        <taxon>Eukaryota</taxon>
        <taxon>Fungi</taxon>
        <taxon>Dikarya</taxon>
        <taxon>Basidiomycota</taxon>
        <taxon>Ustilaginomycotina</taxon>
        <taxon>Exobasidiomycetes</taxon>
        <taxon>Georgefischeriales</taxon>
        <taxon>Tilletiariaceae</taxon>
        <taxon>Tilletiaria</taxon>
    </lineage>
</organism>
<dbReference type="PROSITE" id="PS00028">
    <property type="entry name" value="ZINC_FINGER_C2H2_1"/>
    <property type="match status" value="2"/>
</dbReference>
<feature type="domain" description="C2H2-type" evidence="9">
    <location>
        <begin position="56"/>
        <end position="83"/>
    </location>
</feature>
<evidence type="ECO:0000256" key="8">
    <source>
        <dbReference type="SAM" id="MobiDB-lite"/>
    </source>
</evidence>
<dbReference type="GO" id="GO:0006351">
    <property type="term" value="P:DNA-templated transcription"/>
    <property type="evidence" value="ECO:0007669"/>
    <property type="project" value="InterPro"/>
</dbReference>
<sequence length="1368" mass="145846">MPRKDSSSSSGEGGSKKKKNTEQQRFRCEHPGCGKSYSRQDHLQRHRLNHDSDNILACTQCDRTFVRQDLLIRHLERHAVRGKNLGRWMNRVASDAPPAAAASSSPRQSQRKRRKVDEGDAHTASAHHQRSGSGSDDDGGSGGSVQGGSSEDDEEVEEEEETAGASQHGAAPPHSSSFAAWSTASPDHAQPYPQAPPPYYHHHHQHHQHQHQYHPPSASSSMNGSGGGTDQPSMYSAYTHQHAHSAHTHAHAYQHPSTSAPYGAAAARAASAQPYWPPPPQPAHAAGAAHKATVHPHSHVPPPPPPAASSASVHPAAHHYLQPVPLSLQPLPPATAEEEERGPTTGAGAILPKLALLAPADCKSASRRSDTHSTPSAGGSGTVTRNDLENGGGGGTPSAAGKKSASYAPPPSGPYYSEYHQQRQQHRQHQQHHGQQQLSRHASNVLLPSSGRRTFAFATGASGSSSSLAVSPQLASRALEGAGAGATSPPAGLIGGGIAPGGGFAGVAAATSGQDSFPFAPPLSFNEADYSWLFDGLDPFNASAGASAGAGAFASLDSHAEFGSAALDALAASGTHDSFPGDMHHPGFSPVSSDGIGPGPAFPPEARTPSLGGTLLIRPAPAPLAFGPDGATAPSAGTGPATAADSLPGGTLEGNGDSVNGGMVAVGSGAQMHAHVRAAADGDSHSTGVGSVAESLASLRELDPMNSLDELAFFASLQAEIPDEATYNVDADTHSRLLRFLTSVHELHTSPLFAPAALQCYIFLFFKHIHVLWPLIHKPTFNASTADPMLLSAIIVNGMHYADTPSHELAVRIGQKLWGAYVSLDDFRPARATLPMLQALLLTELFGKLMSNRAQHEMGHLFHNFIITLARRNAVFSPVAVILPGPDGSDQQWRAWAREEEKRRIAFFAFMLDSSHAALFRHIPALSAFQVQLLLPCHEDEWRKDSPDAWFKYRRSSHYRPSTPFIQAVKASLSPAGIPPALDTFSKYILLHGLISIAFDLQWKQVNVLMGADTEAGVSNWRERLSAAYSSWKSRMDQTMLESLMKGNRSMYKSSTSLVCLGQIVLHCDCVDLQIFAGLPSVLGKFIDRGTYYASKMALKEWAASPMSPIAVWYSVNFLRSFLLGTGPFATVVFEDDYDESDGLAKAPHANGTESPNRPLHRKGLTKQGLDYDIPGHWVCYLSSLTIWAYGIFTGHRNRALDSSSKPWMCFENPTRAPSLSDAASAAVTSVSSRRREAPLIVNFREDEAAACLERLATRTPEELQQIDVRSNVNGMLELVYREVRTSRWALGREAAGVLRKLFTAPAAPTTAVTPAQTRPNTPRGDVMAGDFARSKNGVAPGAKTADKPDAPAAAAAVTGDNSKQKEE</sequence>
<evidence type="ECO:0000256" key="4">
    <source>
        <dbReference type="ARBA" id="ARBA00022771"/>
    </source>
</evidence>
<dbReference type="STRING" id="1037660.A0A066VND5"/>
<feature type="compositionally biased region" description="Acidic residues" evidence="8">
    <location>
        <begin position="150"/>
        <end position="162"/>
    </location>
</feature>
<keyword evidence="11" id="KW-1185">Reference proteome</keyword>
<accession>A0A066VND5</accession>
<dbReference type="FunCoup" id="A0A066VND5">
    <property type="interactions" value="2"/>
</dbReference>
<feature type="compositionally biased region" description="Basic residues" evidence="8">
    <location>
        <begin position="200"/>
        <end position="212"/>
    </location>
</feature>
<dbReference type="OrthoDB" id="1405595at2759"/>
<proteinExistence type="predicted"/>
<reference evidence="10 11" key="1">
    <citation type="submission" date="2014-05" db="EMBL/GenBank/DDBJ databases">
        <title>Draft genome sequence of a rare smut relative, Tilletiaria anomala UBC 951.</title>
        <authorList>
            <consortium name="DOE Joint Genome Institute"/>
            <person name="Toome M."/>
            <person name="Kuo A."/>
            <person name="Henrissat B."/>
            <person name="Lipzen A."/>
            <person name="Tritt A."/>
            <person name="Yoshinaga Y."/>
            <person name="Zane M."/>
            <person name="Barry K."/>
            <person name="Grigoriev I.V."/>
            <person name="Spatafora J.W."/>
            <person name="Aimea M.C."/>
        </authorList>
    </citation>
    <scope>NUCLEOTIDE SEQUENCE [LARGE SCALE GENOMIC DNA]</scope>
    <source>
        <strain evidence="10 11">UBC 951</strain>
    </source>
</reference>
<dbReference type="GO" id="GO:0000978">
    <property type="term" value="F:RNA polymerase II cis-regulatory region sequence-specific DNA binding"/>
    <property type="evidence" value="ECO:0007669"/>
    <property type="project" value="InterPro"/>
</dbReference>
<feature type="compositionally biased region" description="Low complexity" evidence="8">
    <location>
        <begin position="253"/>
        <end position="274"/>
    </location>
</feature>
<evidence type="ECO:0000256" key="7">
    <source>
        <dbReference type="PROSITE-ProRule" id="PRU00042"/>
    </source>
</evidence>
<feature type="compositionally biased region" description="Low complexity" evidence="8">
    <location>
        <begin position="213"/>
        <end position="223"/>
    </location>
</feature>
<dbReference type="EMBL" id="JMSN01000095">
    <property type="protein sequence ID" value="KDN40100.1"/>
    <property type="molecule type" value="Genomic_DNA"/>
</dbReference>
<dbReference type="CDD" id="cd12148">
    <property type="entry name" value="fungal_TF_MHR"/>
    <property type="match status" value="1"/>
</dbReference>
<feature type="compositionally biased region" description="Polar residues" evidence="8">
    <location>
        <begin position="174"/>
        <end position="185"/>
    </location>
</feature>
<dbReference type="SUPFAM" id="SSF57667">
    <property type="entry name" value="beta-beta-alpha zinc fingers"/>
    <property type="match status" value="1"/>
</dbReference>
<feature type="region of interest" description="Disordered" evidence="8">
    <location>
        <begin position="1"/>
        <end position="38"/>
    </location>
</feature>
<dbReference type="HOGENOM" id="CLU_267072_0_0_1"/>
<dbReference type="InterPro" id="IPR013087">
    <property type="entry name" value="Znf_C2H2_type"/>
</dbReference>
<gene>
    <name evidence="10" type="ORF">K437DRAFT_258781</name>
</gene>
<evidence type="ECO:0000256" key="5">
    <source>
        <dbReference type="ARBA" id="ARBA00022833"/>
    </source>
</evidence>
<feature type="compositionally biased region" description="Low complexity" evidence="8">
    <location>
        <begin position="346"/>
        <end position="360"/>
    </location>
</feature>
<feature type="region of interest" description="Disordered" evidence="8">
    <location>
        <begin position="1310"/>
        <end position="1368"/>
    </location>
</feature>
<evidence type="ECO:0000256" key="1">
    <source>
        <dbReference type="ARBA" id="ARBA00004123"/>
    </source>
</evidence>
<dbReference type="SMART" id="SM00355">
    <property type="entry name" value="ZnF_C2H2"/>
    <property type="match status" value="2"/>
</dbReference>
<feature type="compositionally biased region" description="Low complexity" evidence="8">
    <location>
        <begin position="627"/>
        <end position="646"/>
    </location>
</feature>
<dbReference type="GeneID" id="25265078"/>
<dbReference type="GO" id="GO:0005634">
    <property type="term" value="C:nucleus"/>
    <property type="evidence" value="ECO:0007669"/>
    <property type="project" value="UniProtKB-SubCell"/>
</dbReference>
<dbReference type="PANTHER" id="PTHR40626">
    <property type="entry name" value="MIP31509P"/>
    <property type="match status" value="1"/>
</dbReference>
<feature type="compositionally biased region" description="Basic residues" evidence="8">
    <location>
        <begin position="423"/>
        <end position="432"/>
    </location>
</feature>
<keyword evidence="2" id="KW-0479">Metal-binding</keyword>
<feature type="compositionally biased region" description="Polar residues" evidence="8">
    <location>
        <begin position="372"/>
        <end position="385"/>
    </location>
</feature>
<feature type="compositionally biased region" description="Low complexity" evidence="8">
    <location>
        <begin position="1310"/>
        <end position="1320"/>
    </location>
</feature>
<dbReference type="GO" id="GO:0000785">
    <property type="term" value="C:chromatin"/>
    <property type="evidence" value="ECO:0007669"/>
    <property type="project" value="TreeGrafter"/>
</dbReference>
<feature type="compositionally biased region" description="Low complexity" evidence="8">
    <location>
        <begin position="308"/>
        <end position="329"/>
    </location>
</feature>